<dbReference type="SUPFAM" id="SSF81593">
    <property type="entry name" value="Nucleotidyltransferase substrate binding subunit/domain"/>
    <property type="match status" value="1"/>
</dbReference>
<sequence length="173" mass="20176">MNEESLLPVDRFLQTLEIVRREGEHLDWSRGRLAAESIDAEWVRALDDAPERAERMEAFVSRFGRMQDTIADKLLPRWLLALAETPGSQIEVLNRAERLGVIEDLEDWLEVRRLRNRLVHEYMRDPETFAEDLCRTRAHTDMLLDTYERVRRFAVERMGLDSTAVPVSLVGAK</sequence>
<dbReference type="Proteomes" id="UP000189177">
    <property type="component" value="Unassembled WGS sequence"/>
</dbReference>
<dbReference type="AlphaFoldDB" id="A0A1V3A0F1"/>
<dbReference type="Gene3D" id="1.20.120.330">
    <property type="entry name" value="Nucleotidyltransferases domain 2"/>
    <property type="match status" value="1"/>
</dbReference>
<evidence type="ECO:0000313" key="1">
    <source>
        <dbReference type="EMBL" id="OOC10799.1"/>
    </source>
</evidence>
<dbReference type="RefSeq" id="WP_018945843.1">
    <property type="nucleotide sequence ID" value="NZ_MUZR01000009.1"/>
</dbReference>
<gene>
    <name evidence="1" type="ORF">B1A74_03800</name>
</gene>
<dbReference type="OrthoDB" id="13547at2"/>
<name>A0A1V3A0F1_9GAMM</name>
<dbReference type="EMBL" id="MUZR01000009">
    <property type="protein sequence ID" value="OOC10799.1"/>
    <property type="molecule type" value="Genomic_DNA"/>
</dbReference>
<reference evidence="1 2" key="1">
    <citation type="submission" date="2017-02" db="EMBL/GenBank/DDBJ databases">
        <title>Genomic diversity within the haloalkaliphilic genus Thioalkalivibrio.</title>
        <authorList>
            <person name="Ahn A.-C."/>
            <person name="Meier-Kolthoff J."/>
            <person name="Overmars L."/>
            <person name="Richter M."/>
            <person name="Woyke T."/>
            <person name="Sorokin D.Y."/>
            <person name="Muyzer G."/>
        </authorList>
    </citation>
    <scope>NUCLEOTIDE SEQUENCE [LARGE SCALE GENOMIC DNA]</scope>
    <source>
        <strain evidence="1 2">HL17</strain>
    </source>
</reference>
<protein>
    <recommendedName>
        <fullName evidence="3">DUF86 domain-containing protein</fullName>
    </recommendedName>
</protein>
<proteinExistence type="predicted"/>
<dbReference type="STRING" id="252474.B1A74_03800"/>
<comment type="caution">
    <text evidence="1">The sequence shown here is derived from an EMBL/GenBank/DDBJ whole genome shotgun (WGS) entry which is preliminary data.</text>
</comment>
<accession>A0A1V3A0F1</accession>
<evidence type="ECO:0000313" key="2">
    <source>
        <dbReference type="Proteomes" id="UP000189177"/>
    </source>
</evidence>
<keyword evidence="2" id="KW-1185">Reference proteome</keyword>
<organism evidence="1 2">
    <name type="scientific">Thioalkalivibrio halophilus</name>
    <dbReference type="NCBI Taxonomy" id="252474"/>
    <lineage>
        <taxon>Bacteria</taxon>
        <taxon>Pseudomonadati</taxon>
        <taxon>Pseudomonadota</taxon>
        <taxon>Gammaproteobacteria</taxon>
        <taxon>Chromatiales</taxon>
        <taxon>Ectothiorhodospiraceae</taxon>
        <taxon>Thioalkalivibrio</taxon>
    </lineage>
</organism>
<evidence type="ECO:0008006" key="3">
    <source>
        <dbReference type="Google" id="ProtNLM"/>
    </source>
</evidence>